<feature type="binding site" evidence="17">
    <location>
        <position position="212"/>
    </location>
    <ligand>
        <name>FAD</name>
        <dbReference type="ChEBI" id="CHEBI:57692"/>
    </ligand>
</feature>
<feature type="disulfide bond" description="Redox-active" evidence="18">
    <location>
        <begin position="97"/>
        <end position="102"/>
    </location>
</feature>
<evidence type="ECO:0000256" key="7">
    <source>
        <dbReference type="ARBA" id="ARBA00022729"/>
    </source>
</evidence>
<dbReference type="AlphaFoldDB" id="A0A8S4DE40"/>
<dbReference type="PIRSF" id="PIRSF017205">
    <property type="entry name" value="ERO1"/>
    <property type="match status" value="1"/>
</dbReference>
<keyword evidence="9 17" id="KW-0274">FAD</keyword>
<evidence type="ECO:0000256" key="18">
    <source>
        <dbReference type="PIRSR" id="PIRSR017205-3"/>
    </source>
</evidence>
<feature type="binding site" evidence="17">
    <location>
        <position position="254"/>
    </location>
    <ligand>
        <name>FAD</name>
        <dbReference type="ChEBI" id="CHEBI:57692"/>
    </ligand>
</feature>
<keyword evidence="7 20" id="KW-0732">Signal</keyword>
<evidence type="ECO:0000313" key="22">
    <source>
        <dbReference type="Proteomes" id="UP000653454"/>
    </source>
</evidence>
<evidence type="ECO:0000256" key="20">
    <source>
        <dbReference type="SAM" id="SignalP"/>
    </source>
</evidence>
<dbReference type="PANTHER" id="PTHR12613">
    <property type="entry name" value="ERO1-RELATED"/>
    <property type="match status" value="1"/>
</dbReference>
<dbReference type="GO" id="GO:0005789">
    <property type="term" value="C:endoplasmic reticulum membrane"/>
    <property type="evidence" value="ECO:0007669"/>
    <property type="project" value="UniProtKB-SubCell"/>
</dbReference>
<dbReference type="Pfam" id="PF04137">
    <property type="entry name" value="ERO1"/>
    <property type="match status" value="1"/>
</dbReference>
<evidence type="ECO:0000256" key="10">
    <source>
        <dbReference type="ARBA" id="ARBA00022982"/>
    </source>
</evidence>
<name>A0A8S4DE40_PLUXY</name>
<feature type="signal peptide" evidence="20">
    <location>
        <begin position="1"/>
        <end position="22"/>
    </location>
</feature>
<dbReference type="InterPro" id="IPR037192">
    <property type="entry name" value="ERO1-like_sf"/>
</dbReference>
<evidence type="ECO:0000313" key="21">
    <source>
        <dbReference type="EMBL" id="CAG9095865.1"/>
    </source>
</evidence>
<feature type="binding site" evidence="17">
    <location>
        <position position="201"/>
    </location>
    <ligand>
        <name>FAD</name>
        <dbReference type="ChEBI" id="CHEBI:57692"/>
    </ligand>
</feature>
<keyword evidence="14" id="KW-0325">Glycoprotein</keyword>
<dbReference type="Proteomes" id="UP000653454">
    <property type="component" value="Unassembled WGS sequence"/>
</dbReference>
<evidence type="ECO:0000256" key="9">
    <source>
        <dbReference type="ARBA" id="ARBA00022827"/>
    </source>
</evidence>
<evidence type="ECO:0000256" key="6">
    <source>
        <dbReference type="ARBA" id="ARBA00022630"/>
    </source>
</evidence>
<dbReference type="GO" id="GO:0015035">
    <property type="term" value="F:protein-disulfide reductase activity"/>
    <property type="evidence" value="ECO:0007669"/>
    <property type="project" value="InterPro"/>
</dbReference>
<dbReference type="GO" id="GO:0034975">
    <property type="term" value="P:protein folding in endoplasmic reticulum"/>
    <property type="evidence" value="ECO:0007669"/>
    <property type="project" value="InterPro"/>
</dbReference>
<feature type="disulfide bond" description="Redox-active" evidence="18">
    <location>
        <begin position="398"/>
        <end position="401"/>
    </location>
</feature>
<comment type="caution">
    <text evidence="21">The sequence shown here is derived from an EMBL/GenBank/DDBJ whole genome shotgun (WGS) entry which is preliminary data.</text>
</comment>
<feature type="binding site" evidence="17">
    <location>
        <position position="294"/>
    </location>
    <ligand>
        <name>FAD</name>
        <dbReference type="ChEBI" id="CHEBI:57692"/>
    </ligand>
</feature>
<feature type="active site" description="Nucleophile" evidence="16">
    <location>
        <position position="398"/>
    </location>
</feature>
<evidence type="ECO:0000256" key="14">
    <source>
        <dbReference type="ARBA" id="ARBA00023180"/>
    </source>
</evidence>
<dbReference type="GO" id="GO:0016972">
    <property type="term" value="F:thiol oxidase activity"/>
    <property type="evidence" value="ECO:0007669"/>
    <property type="project" value="InterPro"/>
</dbReference>
<dbReference type="EMBL" id="CAJHNJ030000004">
    <property type="protein sequence ID" value="CAG9095865.1"/>
    <property type="molecule type" value="Genomic_DNA"/>
</dbReference>
<keyword evidence="15" id="KW-0676">Redox-active center</keyword>
<keyword evidence="13 18" id="KW-1015">Disulfide bond</keyword>
<feature type="chain" id="PRO_5035750386" evidence="20">
    <location>
        <begin position="23"/>
        <end position="520"/>
    </location>
</feature>
<accession>A0A8S4DE40</accession>
<keyword evidence="6" id="KW-0285">Flavoprotein</keyword>
<gene>
    <name evidence="21" type="ORF">PLXY2_LOCUS1691</name>
</gene>
<feature type="region of interest" description="Disordered" evidence="19">
    <location>
        <begin position="486"/>
        <end position="520"/>
    </location>
</feature>
<comment type="similarity">
    <text evidence="3">Belongs to the EROs family.</text>
</comment>
<sequence length="520" mass="58904">MAYKNYCVVFIIFALAIVQAVGYDTELFETPPCDSNACFKALHGALGDCSCNVDTIDYFNNVKIFPRLQSLVSKDYFRFYKVNLKKECPFWADDSRCAMKYCHIKTCSKESVPGYANGYENEVIDEPPASKYSKKAKSDCSTDADHDPALGYLNTTISAASKYEIAKWKAYDDALENFCECDDRDADADYVDLSLNPERYTGYKGPSAHRIWRSIYQENCFRPKTNPYESFPYVLSSDLKNLCLEKRVFYRAISGLHSSINIHLCAKYLQSEKSGFVASPDGEWGPNLAEFQNRFDPSRTFGEGPNWLKNLYFLYLLEMRALAKAGPYLEREEYYTGNPSEDEETREAIGNLLGVIYTFPDHFNESLMFNGGVQATTLKNEFREHFRNISRIMDCVGCDKCKLWGKLQTQGLGTALKILFSSRWNSPESDPEQGRLPLRHKQHERLQRTEIVALFNAFGRLSNSIRELENFRNMLSADKEPYSEAGGLFGGGQRPKSVLGSEATPAACTSSGGSKPKLWS</sequence>
<protein>
    <submittedName>
        <fullName evidence="21">(diamondback moth) hypothetical protein</fullName>
    </submittedName>
</protein>
<evidence type="ECO:0000256" key="3">
    <source>
        <dbReference type="ARBA" id="ARBA00008277"/>
    </source>
</evidence>
<feature type="disulfide bond" evidence="18">
    <location>
        <begin position="140"/>
        <end position="179"/>
    </location>
</feature>
<keyword evidence="11" id="KW-0560">Oxidoreductase</keyword>
<keyword evidence="5" id="KW-0813">Transport</keyword>
<reference evidence="21" key="1">
    <citation type="submission" date="2020-11" db="EMBL/GenBank/DDBJ databases">
        <authorList>
            <person name="Whiteford S."/>
        </authorList>
    </citation>
    <scope>NUCLEOTIDE SEQUENCE</scope>
</reference>
<evidence type="ECO:0000256" key="12">
    <source>
        <dbReference type="ARBA" id="ARBA00023136"/>
    </source>
</evidence>
<feature type="active site" evidence="16">
    <location>
        <position position="401"/>
    </location>
</feature>
<evidence type="ECO:0000256" key="17">
    <source>
        <dbReference type="PIRSR" id="PIRSR017205-2"/>
    </source>
</evidence>
<evidence type="ECO:0000256" key="13">
    <source>
        <dbReference type="ARBA" id="ARBA00023157"/>
    </source>
</evidence>
<proteinExistence type="inferred from homology"/>
<evidence type="ECO:0000256" key="5">
    <source>
        <dbReference type="ARBA" id="ARBA00022448"/>
    </source>
</evidence>
<comment type="subunit">
    <text evidence="4">May function both as a monomer and a homodimer.</text>
</comment>
<dbReference type="PANTHER" id="PTHR12613:SF0">
    <property type="entry name" value="ERO1-LIKE PROTEIN"/>
    <property type="match status" value="1"/>
</dbReference>
<evidence type="ECO:0000256" key="11">
    <source>
        <dbReference type="ARBA" id="ARBA00023002"/>
    </source>
</evidence>
<dbReference type="SUPFAM" id="SSF110019">
    <property type="entry name" value="ERO1-like"/>
    <property type="match status" value="1"/>
</dbReference>
<keyword evidence="10" id="KW-0249">Electron transport</keyword>
<evidence type="ECO:0000256" key="19">
    <source>
        <dbReference type="SAM" id="MobiDB-lite"/>
    </source>
</evidence>
<dbReference type="GO" id="GO:0071949">
    <property type="term" value="F:FAD binding"/>
    <property type="evidence" value="ECO:0007669"/>
    <property type="project" value="InterPro"/>
</dbReference>
<feature type="binding site" evidence="17">
    <location>
        <position position="199"/>
    </location>
    <ligand>
        <name>FAD</name>
        <dbReference type="ChEBI" id="CHEBI:57692"/>
    </ligand>
</feature>
<keyword evidence="8" id="KW-0256">Endoplasmic reticulum</keyword>
<evidence type="ECO:0000256" key="4">
    <source>
        <dbReference type="ARBA" id="ARBA00011802"/>
    </source>
</evidence>
<evidence type="ECO:0000256" key="15">
    <source>
        <dbReference type="ARBA" id="ARBA00023284"/>
    </source>
</evidence>
<evidence type="ECO:0000256" key="1">
    <source>
        <dbReference type="ARBA" id="ARBA00001974"/>
    </source>
</evidence>
<comment type="cofactor">
    <cofactor evidence="1 17">
        <name>FAD</name>
        <dbReference type="ChEBI" id="CHEBI:57692"/>
    </cofactor>
</comment>
<evidence type="ECO:0000256" key="16">
    <source>
        <dbReference type="PIRSR" id="PIRSR017205-1"/>
    </source>
</evidence>
<keyword evidence="12" id="KW-0472">Membrane</keyword>
<evidence type="ECO:0000256" key="2">
    <source>
        <dbReference type="ARBA" id="ARBA00004367"/>
    </source>
</evidence>
<dbReference type="OrthoDB" id="269384at2759"/>
<evidence type="ECO:0000256" key="8">
    <source>
        <dbReference type="ARBA" id="ARBA00022824"/>
    </source>
</evidence>
<feature type="binding site" evidence="17">
    <location>
        <position position="257"/>
    </location>
    <ligand>
        <name>FAD</name>
        <dbReference type="ChEBI" id="CHEBI:57692"/>
    </ligand>
</feature>
<dbReference type="InterPro" id="IPR007266">
    <property type="entry name" value="Ero1"/>
</dbReference>
<keyword evidence="22" id="KW-1185">Reference proteome</keyword>
<organism evidence="21 22">
    <name type="scientific">Plutella xylostella</name>
    <name type="common">Diamondback moth</name>
    <name type="synonym">Plutella maculipennis</name>
    <dbReference type="NCBI Taxonomy" id="51655"/>
    <lineage>
        <taxon>Eukaryota</taxon>
        <taxon>Metazoa</taxon>
        <taxon>Ecdysozoa</taxon>
        <taxon>Arthropoda</taxon>
        <taxon>Hexapoda</taxon>
        <taxon>Insecta</taxon>
        <taxon>Pterygota</taxon>
        <taxon>Neoptera</taxon>
        <taxon>Endopterygota</taxon>
        <taxon>Lepidoptera</taxon>
        <taxon>Glossata</taxon>
        <taxon>Ditrysia</taxon>
        <taxon>Yponomeutoidea</taxon>
        <taxon>Plutellidae</taxon>
        <taxon>Plutella</taxon>
    </lineage>
</organism>
<comment type="subcellular location">
    <subcellularLocation>
        <location evidence="2">Endoplasmic reticulum membrane</location>
        <topology evidence="2">Peripheral membrane protein</topology>
        <orientation evidence="2">Lumenal side</orientation>
    </subcellularLocation>
</comment>